<dbReference type="InterPro" id="IPR052209">
    <property type="entry name" value="CbiZ"/>
</dbReference>
<dbReference type="AlphaFoldDB" id="A0A151AZT6"/>
<organism evidence="1 2">
    <name type="scientific">Moorella mulderi DSM 14980</name>
    <dbReference type="NCBI Taxonomy" id="1122241"/>
    <lineage>
        <taxon>Bacteria</taxon>
        <taxon>Bacillati</taxon>
        <taxon>Bacillota</taxon>
        <taxon>Clostridia</taxon>
        <taxon>Neomoorellales</taxon>
        <taxon>Neomoorellaceae</taxon>
        <taxon>Neomoorella</taxon>
    </lineage>
</organism>
<evidence type="ECO:0000313" key="1">
    <source>
        <dbReference type="EMBL" id="KYH32917.1"/>
    </source>
</evidence>
<sequence>MLLYELKSGEKIHRRDDTLIVYFPGPRRVVSTAWLNGGYRQDLQAVFNHHLPPDKHDPASLPGGSVEGYLEYLAGKLDLPYRHTAGLLTAARMENAAIKTNGFRELAVTAIVTGGIDVNGGRAGDRANYYEMDGQWVFVPGTINIILLINGNLPPHALVRSIVTATEAKTAALQELMAPSRYSRGIATGSGTDQIIAVANIQSPHYFTDAGKHAKLGELIGVTVKEAVKIALEKQTGLNPRRQCSFLARLDRYGVGVEDFWRQAREEGLGLDRDSYLARLQHIQGEPGLVALAASLIHLWDEYEWGLLPGEAVIAAGIRLLQGYGGGEACLAAVKAGDPVGTLSRLFIRVINRVILLTSSMKKENGSRN</sequence>
<dbReference type="Proteomes" id="UP000075670">
    <property type="component" value="Unassembled WGS sequence"/>
</dbReference>
<dbReference type="RefSeq" id="WP_062281574.1">
    <property type="nucleotide sequence ID" value="NZ_LTBC01000002.1"/>
</dbReference>
<proteinExistence type="predicted"/>
<dbReference type="PANTHER" id="PTHR35336">
    <property type="entry name" value="ADENOSYLCOBINAMIDE AMIDOHYDROLASE"/>
    <property type="match status" value="1"/>
</dbReference>
<comment type="caution">
    <text evidence="1">The sequence shown here is derived from an EMBL/GenBank/DDBJ whole genome shotgun (WGS) entry which is preliminary data.</text>
</comment>
<keyword evidence="2" id="KW-1185">Reference proteome</keyword>
<name>A0A151AZT6_9FIRM</name>
<dbReference type="Pfam" id="PF01955">
    <property type="entry name" value="CbiZ"/>
    <property type="match status" value="1"/>
</dbReference>
<dbReference type="PATRIC" id="fig|1122241.3.peg.731"/>
<accession>A0A151AZT6</accession>
<reference evidence="1 2" key="1">
    <citation type="submission" date="2016-02" db="EMBL/GenBank/DDBJ databases">
        <title>Genome sequence of Moorella mulderi DSM 14980.</title>
        <authorList>
            <person name="Poehlein A."/>
            <person name="Daniel R."/>
        </authorList>
    </citation>
    <scope>NUCLEOTIDE SEQUENCE [LARGE SCALE GENOMIC DNA]</scope>
    <source>
        <strain evidence="1 2">DSM 14980</strain>
    </source>
</reference>
<dbReference type="GO" id="GO:0016787">
    <property type="term" value="F:hydrolase activity"/>
    <property type="evidence" value="ECO:0007669"/>
    <property type="project" value="UniProtKB-KW"/>
</dbReference>
<keyword evidence="1" id="KW-0378">Hydrolase</keyword>
<evidence type="ECO:0000313" key="2">
    <source>
        <dbReference type="Proteomes" id="UP000075670"/>
    </source>
</evidence>
<dbReference type="PANTHER" id="PTHR35336:SF5">
    <property type="entry name" value="ADENOSYLCOBINAMIDE AMIDOHYDROLASE"/>
    <property type="match status" value="1"/>
</dbReference>
<dbReference type="InterPro" id="IPR002808">
    <property type="entry name" value="AdoCbi_amidolase"/>
</dbReference>
<protein>
    <submittedName>
        <fullName evidence="1">Adenosylcobinamide amidohydrolase</fullName>
    </submittedName>
</protein>
<dbReference type="OrthoDB" id="9767827at2"/>
<gene>
    <name evidence="1" type="ORF">MOMUL_06950</name>
</gene>
<dbReference type="EMBL" id="LTBC01000002">
    <property type="protein sequence ID" value="KYH32917.1"/>
    <property type="molecule type" value="Genomic_DNA"/>
</dbReference>